<accession>A0AAE0ZPA5</accession>
<sequence length="112" mass="12466">MRSLRSMQMFIVCELSLEELSGDSEGVTDVKYVVSVRACCVGTRALVLFPHTPAVASIHSSSFDMCASPRKKEKDKKAKLRSFDIKNQQALKTQIVFGDGCGYFEENTNHTD</sequence>
<proteinExistence type="predicted"/>
<comment type="caution">
    <text evidence="1">The sequence shown here is derived from an EMBL/GenBank/DDBJ whole genome shotgun (WGS) entry which is preliminary data.</text>
</comment>
<dbReference type="EMBL" id="JAWDGP010003588">
    <property type="protein sequence ID" value="KAK3772882.1"/>
    <property type="molecule type" value="Genomic_DNA"/>
</dbReference>
<dbReference type="AlphaFoldDB" id="A0AAE0ZPA5"/>
<keyword evidence="2" id="KW-1185">Reference proteome</keyword>
<reference evidence="1" key="1">
    <citation type="journal article" date="2023" name="G3 (Bethesda)">
        <title>A reference genome for the long-term kleptoplast-retaining sea slug Elysia crispata morphotype clarki.</title>
        <authorList>
            <person name="Eastman K.E."/>
            <person name="Pendleton A.L."/>
            <person name="Shaikh M.A."/>
            <person name="Suttiyut T."/>
            <person name="Ogas R."/>
            <person name="Tomko P."/>
            <person name="Gavelis G."/>
            <person name="Widhalm J.R."/>
            <person name="Wisecaver J.H."/>
        </authorList>
    </citation>
    <scope>NUCLEOTIDE SEQUENCE</scope>
    <source>
        <strain evidence="1">ECLA1</strain>
    </source>
</reference>
<name>A0AAE0ZPA5_9GAST</name>
<evidence type="ECO:0000313" key="1">
    <source>
        <dbReference type="EMBL" id="KAK3772882.1"/>
    </source>
</evidence>
<organism evidence="1 2">
    <name type="scientific">Elysia crispata</name>
    <name type="common">lettuce slug</name>
    <dbReference type="NCBI Taxonomy" id="231223"/>
    <lineage>
        <taxon>Eukaryota</taxon>
        <taxon>Metazoa</taxon>
        <taxon>Spiralia</taxon>
        <taxon>Lophotrochozoa</taxon>
        <taxon>Mollusca</taxon>
        <taxon>Gastropoda</taxon>
        <taxon>Heterobranchia</taxon>
        <taxon>Euthyneura</taxon>
        <taxon>Panpulmonata</taxon>
        <taxon>Sacoglossa</taxon>
        <taxon>Placobranchoidea</taxon>
        <taxon>Plakobranchidae</taxon>
        <taxon>Elysia</taxon>
    </lineage>
</organism>
<gene>
    <name evidence="1" type="ORF">RRG08_024067</name>
</gene>
<protein>
    <submittedName>
        <fullName evidence="1">Uncharacterized protein</fullName>
    </submittedName>
</protein>
<dbReference type="Proteomes" id="UP001283361">
    <property type="component" value="Unassembled WGS sequence"/>
</dbReference>
<evidence type="ECO:0000313" key="2">
    <source>
        <dbReference type="Proteomes" id="UP001283361"/>
    </source>
</evidence>